<feature type="region of interest" description="Disordered" evidence="1">
    <location>
        <begin position="317"/>
        <end position="341"/>
    </location>
</feature>
<reference evidence="3" key="1">
    <citation type="submission" date="2011-03" db="EMBL/GenBank/DDBJ databases">
        <title>Novel pesticidal protein genes from Bacillus thuringiensis strains.</title>
        <authorList>
            <person name="Liu Y."/>
            <person name="Ye W."/>
            <person name="Zhu L."/>
            <person name="Yin X."/>
            <person name="Geng C."/>
            <person name="Peng D."/>
            <person name="Ruan L."/>
            <person name="Sun M."/>
        </authorList>
    </citation>
    <scope>NUCLEOTIDE SEQUENCE</scope>
    <source>
        <strain evidence="3">Sbt053</strain>
    </source>
</reference>
<dbReference type="EMBL" id="JF521590">
    <property type="protein sequence ID" value="AEH76830.1"/>
    <property type="molecule type" value="Genomic_DNA"/>
</dbReference>
<dbReference type="PRINTS" id="PR01391">
    <property type="entry name" value="BINARYTOXINB"/>
</dbReference>
<evidence type="ECO:0000259" key="2">
    <source>
        <dbReference type="PROSITE" id="PS51820"/>
    </source>
</evidence>
<dbReference type="InterPro" id="IPR035088">
    <property type="entry name" value="PA_Ca-bd"/>
</dbReference>
<dbReference type="AlphaFoldDB" id="A0A6F7TLJ7"/>
<dbReference type="Pfam" id="PF17475">
    <property type="entry name" value="Binary_toxB_2"/>
    <property type="match status" value="1"/>
</dbReference>
<feature type="compositionally biased region" description="Low complexity" evidence="1">
    <location>
        <begin position="321"/>
        <end position="337"/>
    </location>
</feature>
<dbReference type="InterPro" id="IPR027439">
    <property type="entry name" value="PA_heptamer_dom"/>
</dbReference>
<dbReference type="InterPro" id="IPR008979">
    <property type="entry name" value="Galactose-bd-like_sf"/>
</dbReference>
<dbReference type="InterPro" id="IPR037524">
    <property type="entry name" value="PA14/GLEYA"/>
</dbReference>
<dbReference type="SUPFAM" id="SSF49785">
    <property type="entry name" value="Galactose-binding domain-like"/>
    <property type="match status" value="1"/>
</dbReference>
<dbReference type="SUPFAM" id="SSF56988">
    <property type="entry name" value="Anthrax protective antigen"/>
    <property type="match status" value="1"/>
</dbReference>
<evidence type="ECO:0000313" key="3">
    <source>
        <dbReference type="EMBL" id="AEH76830.1"/>
    </source>
</evidence>
<dbReference type="InterPro" id="IPR037149">
    <property type="entry name" value="PA_heptamer_dom_sf"/>
</dbReference>
<dbReference type="GO" id="GO:0005576">
    <property type="term" value="C:extracellular region"/>
    <property type="evidence" value="ECO:0007669"/>
    <property type="project" value="InterPro"/>
</dbReference>
<accession>A0A6F7TLJ7</accession>
<dbReference type="InterPro" id="IPR003896">
    <property type="entry name" value="Bacterial_exotoxin_B"/>
</dbReference>
<dbReference type="GO" id="GO:0051260">
    <property type="term" value="P:protein homooligomerization"/>
    <property type="evidence" value="ECO:0007669"/>
    <property type="project" value="InterPro"/>
</dbReference>
<dbReference type="Gene3D" id="3.10.20.110">
    <property type="match status" value="1"/>
</dbReference>
<feature type="domain" description="PA14" evidence="2">
    <location>
        <begin position="52"/>
        <end position="182"/>
    </location>
</feature>
<dbReference type="InterPro" id="IPR035331">
    <property type="entry name" value="Binary_toxB_3"/>
</dbReference>
<dbReference type="InterPro" id="IPR011658">
    <property type="entry name" value="PA14_dom"/>
</dbReference>
<protein>
    <submittedName>
        <fullName evidence="3">Vip1Ba2-like protein</fullName>
    </submittedName>
</protein>
<organism evidence="3">
    <name type="scientific">Bacillus thuringiensis</name>
    <dbReference type="NCBI Taxonomy" id="1428"/>
    <lineage>
        <taxon>Bacteria</taxon>
        <taxon>Bacillati</taxon>
        <taxon>Bacillota</taxon>
        <taxon>Bacilli</taxon>
        <taxon>Bacillales</taxon>
        <taxon>Bacillaceae</taxon>
        <taxon>Bacillus</taxon>
        <taxon>Bacillus cereus group</taxon>
    </lineage>
</organism>
<name>A0A6F7TLJ7_BACTU</name>
<dbReference type="PROSITE" id="PS51820">
    <property type="entry name" value="PA14"/>
    <property type="match status" value="1"/>
</dbReference>
<dbReference type="Gene3D" id="2.60.120.260">
    <property type="entry name" value="Galactose-binding domain-like"/>
    <property type="match status" value="2"/>
</dbReference>
<dbReference type="Pfam" id="PF07691">
    <property type="entry name" value="PA14"/>
    <property type="match status" value="1"/>
</dbReference>
<dbReference type="Pfam" id="PF03495">
    <property type="entry name" value="Binary_toxB"/>
    <property type="match status" value="1"/>
</dbReference>
<dbReference type="Gene3D" id="2.60.120.240">
    <property type="entry name" value="Protective antigen, heptamerisation domain"/>
    <property type="match status" value="1"/>
</dbReference>
<proteinExistence type="predicted"/>
<dbReference type="SMART" id="SM00758">
    <property type="entry name" value="PA14"/>
    <property type="match status" value="1"/>
</dbReference>
<evidence type="ECO:0000256" key="1">
    <source>
        <dbReference type="SAM" id="MobiDB-lite"/>
    </source>
</evidence>
<dbReference type="Gene3D" id="3.90.182.10">
    <property type="entry name" value="Toxin - Anthrax Protective Antigen,domain 1"/>
    <property type="match status" value="1"/>
</dbReference>
<sequence>MERGKIMNLKSVFKCFTITAILAQLTVYPAISYAESNNEKNMDMKTTIGEKKGVTGLVGYYFKDVQFTNLSLISFGEQSKLANQTKMKKHNQTFESARWMGRIKASQTGEYTFSTASDQNIILQVNGETIINQGKMEKPLKLEKNKAYELKIEYQNIKDTSPDLQLFWSIEGKEKEKIPEENLLSPNLSERDKLSKDNKDTLFLPDFNLFNNSIVKDLPDSDRDGIPDEWEENGYRVQGYDEIVKWDDVDLAKGYKKYVSNPYSPKTANDPYTDFEKVAGFMPAGTKDEARDPLVAAYPAIGVGMEKFIFSKNDNVTDGQSGSVSKTTSSSTSNSHTVGAGTKLELSTNPFALAKWEMALNYSWTGNWTTGFEETNSQSWSREIQMNTAERAYLNANVRYYNTGTAPIYKIAPTTSLVLRDPKDPLNANKTTTIKTVKATNGLVGESLGPEGTYPSQGLAGLALDRLEDGTRISINAEQLDSIQNNSKKLSLETPQVGGQYGLLRDGGLVINDFQTWAPIQSGIDSTSGALVLDTGNINGNLARKVTAKNENDPNDRTPVITIREAVKKAFNAKEKDGRLYYTDPKGKEIDLDESLITFIFDNNTEQEIKRQLENMQDKKVYNARWKRGMNITIRTPIVSYDFENTNNVGWYGATVVNGGYTGNKHAQIAPNGNGYAKTDLELKPHTPYTVRAYVKPSAANHNVVFYTTNDGKGQEYPTTLNGDQWHVIEYTFNTGAHPENFKKLGLKNEGNAILNVDNVFVQEWGAVLGEDATNLINNGDFSEGLNWWEDHKGEIEDGYFKGSYLKSNQFNIKQNKQYQLTFDSKLDIGSNPGKIYVSFLDSGISNIEINLDNSWNHHSYKITFPTDKNVNLAFISLSPKFNLDNIKFEEVK</sequence>
<dbReference type="Pfam" id="PF17476">
    <property type="entry name" value="Binary_toxB_3"/>
    <property type="match status" value="1"/>
</dbReference>